<evidence type="ECO:0000313" key="2">
    <source>
        <dbReference type="Proteomes" id="UP001610990"/>
    </source>
</evidence>
<accession>A0ABW7RKA6</accession>
<keyword evidence="2" id="KW-1185">Reference proteome</keyword>
<dbReference type="RefSeq" id="WP_367436148.1">
    <property type="nucleotide sequence ID" value="NZ_CP108413.1"/>
</dbReference>
<dbReference type="Proteomes" id="UP001610990">
    <property type="component" value="Unassembled WGS sequence"/>
</dbReference>
<name>A0ABW7RKA6_9ACTN</name>
<dbReference type="EMBL" id="JBIRGH010000024">
    <property type="protein sequence ID" value="MFH8588510.1"/>
    <property type="molecule type" value="Genomic_DNA"/>
</dbReference>
<evidence type="ECO:0000313" key="1">
    <source>
        <dbReference type="EMBL" id="MFH8588510.1"/>
    </source>
</evidence>
<organism evidence="1 2">
    <name type="scientific">Streptomyces celluloflavus</name>
    <dbReference type="NCBI Taxonomy" id="58344"/>
    <lineage>
        <taxon>Bacteria</taxon>
        <taxon>Bacillati</taxon>
        <taxon>Actinomycetota</taxon>
        <taxon>Actinomycetes</taxon>
        <taxon>Kitasatosporales</taxon>
        <taxon>Streptomycetaceae</taxon>
        <taxon>Streptomyces</taxon>
    </lineage>
</organism>
<gene>
    <name evidence="1" type="ORF">ACH4GP_29660</name>
</gene>
<comment type="caution">
    <text evidence="1">The sequence shown here is derived from an EMBL/GenBank/DDBJ whole genome shotgun (WGS) entry which is preliminary data.</text>
</comment>
<protein>
    <submittedName>
        <fullName evidence="1">Uncharacterized protein</fullName>
    </submittedName>
</protein>
<sequence length="55" mass="6196">MLALADACYDPLEATHPWGEAEDRNRMIETGRVRALLFVSYSQKTISVLSIDMLP</sequence>
<reference evidence="1 2" key="1">
    <citation type="submission" date="2024-10" db="EMBL/GenBank/DDBJ databases">
        <title>The Natural Products Discovery Center: Release of the First 8490 Sequenced Strains for Exploring Actinobacteria Biosynthetic Diversity.</title>
        <authorList>
            <person name="Kalkreuter E."/>
            <person name="Kautsar S.A."/>
            <person name="Yang D."/>
            <person name="Bader C.D."/>
            <person name="Teijaro C.N."/>
            <person name="Fluegel L."/>
            <person name="Davis C.M."/>
            <person name="Simpson J.R."/>
            <person name="Lauterbach L."/>
            <person name="Steele A.D."/>
            <person name="Gui C."/>
            <person name="Meng S."/>
            <person name="Li G."/>
            <person name="Viehrig K."/>
            <person name="Ye F."/>
            <person name="Su P."/>
            <person name="Kiefer A.F."/>
            <person name="Nichols A."/>
            <person name="Cepeda A.J."/>
            <person name="Yan W."/>
            <person name="Fan B."/>
            <person name="Jiang Y."/>
            <person name="Adhikari A."/>
            <person name="Zheng C.-J."/>
            <person name="Schuster L."/>
            <person name="Cowan T.M."/>
            <person name="Smanski M.J."/>
            <person name="Chevrette M.G."/>
            <person name="De Carvalho L.P.S."/>
            <person name="Shen B."/>
        </authorList>
    </citation>
    <scope>NUCLEOTIDE SEQUENCE [LARGE SCALE GENOMIC DNA]</scope>
    <source>
        <strain evidence="1 2">NPDC018013</strain>
    </source>
</reference>
<proteinExistence type="predicted"/>